<name>A0ABZ2NAM3_9BACI</name>
<keyword evidence="3" id="KW-0378">Hydrolase</keyword>
<protein>
    <submittedName>
        <fullName evidence="3">CapA family protein</fullName>
        <ecNumber evidence="3">3.1.-.-</ecNumber>
    </submittedName>
</protein>
<feature type="domain" description="Capsule synthesis protein CapA" evidence="2">
    <location>
        <begin position="68"/>
        <end position="295"/>
    </location>
</feature>
<dbReference type="PANTHER" id="PTHR33393">
    <property type="entry name" value="POLYGLUTAMINE SYNTHESIS ACCESSORY PROTEIN RV0574C-RELATED"/>
    <property type="match status" value="1"/>
</dbReference>
<reference evidence="3 4" key="1">
    <citation type="submission" date="2024-02" db="EMBL/GenBank/DDBJ databases">
        <title>Seven novel Bacillus-like species.</title>
        <authorList>
            <person name="Liu G."/>
        </authorList>
    </citation>
    <scope>NUCLEOTIDE SEQUENCE [LARGE SCALE GENOMIC DNA]</scope>
    <source>
        <strain evidence="3 4">FJAT-52991</strain>
    </source>
</reference>
<keyword evidence="4" id="KW-1185">Reference proteome</keyword>
<dbReference type="InterPro" id="IPR019079">
    <property type="entry name" value="Capsule_synth_CapA"/>
</dbReference>
<dbReference type="InterPro" id="IPR029052">
    <property type="entry name" value="Metallo-depent_PP-like"/>
</dbReference>
<gene>
    <name evidence="3" type="ORF">WDJ61_09220</name>
</gene>
<dbReference type="GO" id="GO:0016787">
    <property type="term" value="F:hydrolase activity"/>
    <property type="evidence" value="ECO:0007669"/>
    <property type="project" value="UniProtKB-KW"/>
</dbReference>
<evidence type="ECO:0000313" key="3">
    <source>
        <dbReference type="EMBL" id="WXB94783.1"/>
    </source>
</evidence>
<dbReference type="EC" id="3.1.-.-" evidence="3"/>
<comment type="similarity">
    <text evidence="1">Belongs to the CapA family.</text>
</comment>
<dbReference type="Pfam" id="PF09587">
    <property type="entry name" value="PGA_cap"/>
    <property type="match status" value="1"/>
</dbReference>
<evidence type="ECO:0000256" key="1">
    <source>
        <dbReference type="ARBA" id="ARBA00005662"/>
    </source>
</evidence>
<dbReference type="CDD" id="cd07381">
    <property type="entry name" value="MPP_CapA"/>
    <property type="match status" value="1"/>
</dbReference>
<proteinExistence type="inferred from homology"/>
<dbReference type="SUPFAM" id="SSF56300">
    <property type="entry name" value="Metallo-dependent phosphatases"/>
    <property type="match status" value="1"/>
</dbReference>
<dbReference type="InterPro" id="IPR052169">
    <property type="entry name" value="CW_Biosynth-Accessory"/>
</dbReference>
<accession>A0ABZ2NAM3</accession>
<dbReference type="Gene3D" id="3.60.21.10">
    <property type="match status" value="1"/>
</dbReference>
<dbReference type="Proteomes" id="UP001387364">
    <property type="component" value="Chromosome"/>
</dbReference>
<sequence length="375" mass="42326">MERRRKKRRRLKRPVRNVLIVLCVFIAALIVYNLTIKPDKSYTEETENKEKSDAVEVSKNEPVQTTIKISAAGDFTLGTDESFTYAGSFPDEAQKNGLPYFTAELGDVFKQDDLSTVNLEGPLTNATEKAVKKFRFKGDPSYVEILQLAGIESVNLANNHTFDYLQKGYDDTIATLKKNKIGYFGYENTYVTTVKGVKIGVLGYEGWDDTEETRAKVKAGIEEVKNQGAEIVLVHFHWGVERQYVPTSSQQTLAHFAIDNGADLILGHHPHVVQGIEEYKGKFIVYSLGNFMFGGNRNPSDKDTYVFQQTFHLTDGQLTDKKEIKVIPFSISSVPDRNNYQPKLLTGDEAVRVKNKIIDVSNQIQGSDWTKYEVQ</sequence>
<evidence type="ECO:0000259" key="2">
    <source>
        <dbReference type="SMART" id="SM00854"/>
    </source>
</evidence>
<dbReference type="EMBL" id="CP147404">
    <property type="protein sequence ID" value="WXB94783.1"/>
    <property type="molecule type" value="Genomic_DNA"/>
</dbReference>
<dbReference type="PANTHER" id="PTHR33393:SF13">
    <property type="entry name" value="PGA BIOSYNTHESIS PROTEIN CAPA"/>
    <property type="match status" value="1"/>
</dbReference>
<dbReference type="SMART" id="SM00854">
    <property type="entry name" value="PGA_cap"/>
    <property type="match status" value="1"/>
</dbReference>
<evidence type="ECO:0000313" key="4">
    <source>
        <dbReference type="Proteomes" id="UP001387364"/>
    </source>
</evidence>
<organism evidence="3 4">
    <name type="scientific">Bacillus kandeliae</name>
    <dbReference type="NCBI Taxonomy" id="3129297"/>
    <lineage>
        <taxon>Bacteria</taxon>
        <taxon>Bacillati</taxon>
        <taxon>Bacillota</taxon>
        <taxon>Bacilli</taxon>
        <taxon>Bacillales</taxon>
        <taxon>Bacillaceae</taxon>
        <taxon>Bacillus</taxon>
    </lineage>
</organism>
<dbReference type="RefSeq" id="WP_338754620.1">
    <property type="nucleotide sequence ID" value="NZ_CP147404.1"/>
</dbReference>